<proteinExistence type="predicted"/>
<organism evidence="1 2">
    <name type="scientific">Streptomyces diacarni</name>
    <dbReference type="NCBI Taxonomy" id="2800381"/>
    <lineage>
        <taxon>Bacteria</taxon>
        <taxon>Bacillati</taxon>
        <taxon>Actinomycetota</taxon>
        <taxon>Actinomycetes</taxon>
        <taxon>Kitasatosporales</taxon>
        <taxon>Streptomycetaceae</taxon>
        <taxon>Streptomyces</taxon>
    </lineage>
</organism>
<dbReference type="Proteomes" id="UP000252914">
    <property type="component" value="Unassembled WGS sequence"/>
</dbReference>
<reference evidence="1 2" key="1">
    <citation type="submission" date="2018-06" db="EMBL/GenBank/DDBJ databases">
        <title>Streptomyces reniochalinae sp. nov. and Streptomyces diacarnus sp. nov. from marine sponges.</title>
        <authorList>
            <person name="Li L."/>
        </authorList>
    </citation>
    <scope>NUCLEOTIDE SEQUENCE [LARGE SCALE GENOMIC DNA]</scope>
    <source>
        <strain evidence="1 2">LHW51701</strain>
    </source>
</reference>
<accession>A0A367EB46</accession>
<sequence>MTRGPLSVQPGRCAYCDADNTETVQVAVIERGSGPPHGLRMCLPHASQYATTRYAAPDLADQVARLWRAREENPR</sequence>
<evidence type="ECO:0000313" key="1">
    <source>
        <dbReference type="EMBL" id="RCG15203.1"/>
    </source>
</evidence>
<protein>
    <submittedName>
        <fullName evidence="1">Uncharacterized protein</fullName>
    </submittedName>
</protein>
<name>A0A367EB46_9ACTN</name>
<dbReference type="AlphaFoldDB" id="A0A367EB46"/>
<comment type="caution">
    <text evidence="1">The sequence shown here is derived from an EMBL/GenBank/DDBJ whole genome shotgun (WGS) entry which is preliminary data.</text>
</comment>
<dbReference type="EMBL" id="QOIN01000068">
    <property type="protein sequence ID" value="RCG15203.1"/>
    <property type="molecule type" value="Genomic_DNA"/>
</dbReference>
<keyword evidence="2" id="KW-1185">Reference proteome</keyword>
<gene>
    <name evidence="1" type="ORF">DTL70_30870</name>
</gene>
<evidence type="ECO:0000313" key="2">
    <source>
        <dbReference type="Proteomes" id="UP000252914"/>
    </source>
</evidence>